<dbReference type="Pfam" id="PF00416">
    <property type="entry name" value="Ribosomal_S13"/>
    <property type="match status" value="1"/>
</dbReference>
<accession>A0ABR2LNG6</accession>
<dbReference type="PANTHER" id="PTHR10871:SF3">
    <property type="entry name" value="SMALL RIBOSOMAL SUBUNIT PROTEIN US13"/>
    <property type="match status" value="1"/>
</dbReference>
<dbReference type="PANTHER" id="PTHR10871">
    <property type="entry name" value="30S RIBOSOMAL PROTEIN S13/40S RIBOSOMAL PROTEIN S18"/>
    <property type="match status" value="1"/>
</dbReference>
<sequence length="126" mass="14177">MPATSMLKITRRLLFQPSMAPPLLLLSPSTCSLIRVFTHEPPPTAIHKSSIGYERQIPDSRNRAIISLITNDDFQHNFRVLNTNVDGKKNIMFAITFIMGIGRRFANIVCKKADVNVNIVGISKKR</sequence>
<evidence type="ECO:0000313" key="4">
    <source>
        <dbReference type="EMBL" id="KAK8945627.1"/>
    </source>
</evidence>
<evidence type="ECO:0000256" key="2">
    <source>
        <dbReference type="ARBA" id="ARBA00022980"/>
    </source>
</evidence>
<dbReference type="Proteomes" id="UP001412067">
    <property type="component" value="Unassembled WGS sequence"/>
</dbReference>
<dbReference type="GO" id="GO:0005840">
    <property type="term" value="C:ribosome"/>
    <property type="evidence" value="ECO:0007669"/>
    <property type="project" value="UniProtKB-KW"/>
</dbReference>
<dbReference type="SUPFAM" id="SSF46946">
    <property type="entry name" value="S13-like H2TH domain"/>
    <property type="match status" value="1"/>
</dbReference>
<proteinExistence type="inferred from homology"/>
<dbReference type="Gene3D" id="1.10.8.50">
    <property type="match status" value="1"/>
</dbReference>
<comment type="caution">
    <text evidence="4">The sequence shown here is derived from an EMBL/GenBank/DDBJ whole genome shotgun (WGS) entry which is preliminary data.</text>
</comment>
<dbReference type="InterPro" id="IPR001892">
    <property type="entry name" value="Ribosomal_uS13"/>
</dbReference>
<name>A0ABR2LNG6_9ASPA</name>
<protein>
    <submittedName>
        <fullName evidence="4">40S ribosomal protein S18</fullName>
    </submittedName>
</protein>
<dbReference type="InterPro" id="IPR010979">
    <property type="entry name" value="Ribosomal_uS13-like_H2TH"/>
</dbReference>
<organism evidence="4 5">
    <name type="scientific">Platanthera guangdongensis</name>
    <dbReference type="NCBI Taxonomy" id="2320717"/>
    <lineage>
        <taxon>Eukaryota</taxon>
        <taxon>Viridiplantae</taxon>
        <taxon>Streptophyta</taxon>
        <taxon>Embryophyta</taxon>
        <taxon>Tracheophyta</taxon>
        <taxon>Spermatophyta</taxon>
        <taxon>Magnoliopsida</taxon>
        <taxon>Liliopsida</taxon>
        <taxon>Asparagales</taxon>
        <taxon>Orchidaceae</taxon>
        <taxon>Orchidoideae</taxon>
        <taxon>Orchideae</taxon>
        <taxon>Orchidinae</taxon>
        <taxon>Platanthera</taxon>
    </lineage>
</organism>
<evidence type="ECO:0000256" key="3">
    <source>
        <dbReference type="ARBA" id="ARBA00023274"/>
    </source>
</evidence>
<gene>
    <name evidence="4" type="primary">RPS18A</name>
    <name evidence="4" type="ORF">KSP40_PGU021525</name>
</gene>
<evidence type="ECO:0000256" key="1">
    <source>
        <dbReference type="ARBA" id="ARBA00008080"/>
    </source>
</evidence>
<keyword evidence="5" id="KW-1185">Reference proteome</keyword>
<reference evidence="4 5" key="1">
    <citation type="journal article" date="2022" name="Nat. Plants">
        <title>Genomes of leafy and leafless Platanthera orchids illuminate the evolution of mycoheterotrophy.</title>
        <authorList>
            <person name="Li M.H."/>
            <person name="Liu K.W."/>
            <person name="Li Z."/>
            <person name="Lu H.C."/>
            <person name="Ye Q.L."/>
            <person name="Zhang D."/>
            <person name="Wang J.Y."/>
            <person name="Li Y.F."/>
            <person name="Zhong Z.M."/>
            <person name="Liu X."/>
            <person name="Yu X."/>
            <person name="Liu D.K."/>
            <person name="Tu X.D."/>
            <person name="Liu B."/>
            <person name="Hao Y."/>
            <person name="Liao X.Y."/>
            <person name="Jiang Y.T."/>
            <person name="Sun W.H."/>
            <person name="Chen J."/>
            <person name="Chen Y.Q."/>
            <person name="Ai Y."/>
            <person name="Zhai J.W."/>
            <person name="Wu S.S."/>
            <person name="Zhou Z."/>
            <person name="Hsiao Y.Y."/>
            <person name="Wu W.L."/>
            <person name="Chen Y.Y."/>
            <person name="Lin Y.F."/>
            <person name="Hsu J.L."/>
            <person name="Li C.Y."/>
            <person name="Wang Z.W."/>
            <person name="Zhao X."/>
            <person name="Zhong W.Y."/>
            <person name="Ma X.K."/>
            <person name="Ma L."/>
            <person name="Huang J."/>
            <person name="Chen G.Z."/>
            <person name="Huang M.Z."/>
            <person name="Huang L."/>
            <person name="Peng D.H."/>
            <person name="Luo Y.B."/>
            <person name="Zou S.Q."/>
            <person name="Chen S.P."/>
            <person name="Lan S."/>
            <person name="Tsai W.C."/>
            <person name="Van de Peer Y."/>
            <person name="Liu Z.J."/>
        </authorList>
    </citation>
    <scope>NUCLEOTIDE SEQUENCE [LARGE SCALE GENOMIC DNA]</scope>
    <source>
        <strain evidence="4">Lor288</strain>
    </source>
</reference>
<dbReference type="PROSITE" id="PS50159">
    <property type="entry name" value="RIBOSOMAL_S13_2"/>
    <property type="match status" value="1"/>
</dbReference>
<evidence type="ECO:0000313" key="5">
    <source>
        <dbReference type="Proteomes" id="UP001412067"/>
    </source>
</evidence>
<dbReference type="EMBL" id="JBBWWR010000017">
    <property type="protein sequence ID" value="KAK8945627.1"/>
    <property type="molecule type" value="Genomic_DNA"/>
</dbReference>
<keyword evidence="2 4" id="KW-0689">Ribosomal protein</keyword>
<keyword evidence="3" id="KW-0687">Ribonucleoprotein</keyword>
<comment type="similarity">
    <text evidence="1">Belongs to the universal ribosomal protein uS13 family.</text>
</comment>